<feature type="region of interest" description="Disordered" evidence="1">
    <location>
        <begin position="380"/>
        <end position="419"/>
    </location>
</feature>
<dbReference type="Proteomes" id="UP001152795">
    <property type="component" value="Unassembled WGS sequence"/>
</dbReference>
<evidence type="ECO:0000313" key="3">
    <source>
        <dbReference type="Proteomes" id="UP001152795"/>
    </source>
</evidence>
<comment type="caution">
    <text evidence="2">The sequence shown here is derived from an EMBL/GenBank/DDBJ whole genome shotgun (WGS) entry which is preliminary data.</text>
</comment>
<name>A0A6S7H2I2_PARCT</name>
<sequence length="458" mass="50976">MASKGMPKKLYKKRSELTVNISRCRLCNCVCDPRHKISPSVSRPSAKVRAAGTSCRRGIDFNIASGSQSESVNPTPLALHSGQVLVGANKELIEVARRSEPSVLRQRDFDGMSAEAWMSEVLAELATRCPMVNNILSSLVESTIYPEKKSPAICLIYGIIMFLRCHELSRIQRINSVLLIEGHVSVHLIACLNKYGMCLEPNMKYPILDDIGQQFIDRAAELVKSGHTFVYVLDNIDWEEKAHDMRQDVQNRSVHAVATSIVFNRVSDEGLPDSGPQQDLKDCNVHQLMGINPLELDAIRSRYRILVAKLLFEHFPCFAMFQPYVSGNTDCAYAEEMARKSEVMTMPVVMKDEKKYADVVEVLDQLEKWTHEIYTAAGMCSSDPESSDDTNPTVRTTSRPDQPGSHVPPSASESDPLRGVKIPCYGDQLTRVRFAGGRDLRAGCHSAKIGPPISILYC</sequence>
<evidence type="ECO:0000256" key="1">
    <source>
        <dbReference type="SAM" id="MobiDB-lite"/>
    </source>
</evidence>
<gene>
    <name evidence="2" type="ORF">PACLA_8A041098</name>
</gene>
<evidence type="ECO:0000313" key="2">
    <source>
        <dbReference type="EMBL" id="CAB3990840.1"/>
    </source>
</evidence>
<reference evidence="2" key="1">
    <citation type="submission" date="2020-04" db="EMBL/GenBank/DDBJ databases">
        <authorList>
            <person name="Alioto T."/>
            <person name="Alioto T."/>
            <person name="Gomez Garrido J."/>
        </authorList>
    </citation>
    <scope>NUCLEOTIDE SEQUENCE</scope>
    <source>
        <strain evidence="2">A484AB</strain>
    </source>
</reference>
<keyword evidence="3" id="KW-1185">Reference proteome</keyword>
<proteinExistence type="predicted"/>
<dbReference type="AlphaFoldDB" id="A0A6S7H2I2"/>
<dbReference type="OrthoDB" id="5952546at2759"/>
<feature type="compositionally biased region" description="Polar residues" evidence="1">
    <location>
        <begin position="389"/>
        <end position="400"/>
    </location>
</feature>
<accession>A0A6S7H2I2</accession>
<organism evidence="2 3">
    <name type="scientific">Paramuricea clavata</name>
    <name type="common">Red gorgonian</name>
    <name type="synonym">Violescent sea-whip</name>
    <dbReference type="NCBI Taxonomy" id="317549"/>
    <lineage>
        <taxon>Eukaryota</taxon>
        <taxon>Metazoa</taxon>
        <taxon>Cnidaria</taxon>
        <taxon>Anthozoa</taxon>
        <taxon>Octocorallia</taxon>
        <taxon>Malacalcyonacea</taxon>
        <taxon>Plexauridae</taxon>
        <taxon>Paramuricea</taxon>
    </lineage>
</organism>
<protein>
    <submittedName>
        <fullName evidence="2">Uncharacterized protein</fullName>
    </submittedName>
</protein>
<dbReference type="EMBL" id="CACRXK020001733">
    <property type="protein sequence ID" value="CAB3990840.1"/>
    <property type="molecule type" value="Genomic_DNA"/>
</dbReference>